<organism evidence="2 3">
    <name type="scientific">Legionella busanensis</name>
    <dbReference type="NCBI Taxonomy" id="190655"/>
    <lineage>
        <taxon>Bacteria</taxon>
        <taxon>Pseudomonadati</taxon>
        <taxon>Pseudomonadota</taxon>
        <taxon>Gammaproteobacteria</taxon>
        <taxon>Legionellales</taxon>
        <taxon>Legionellaceae</taxon>
        <taxon>Legionella</taxon>
    </lineage>
</organism>
<dbReference type="Gene3D" id="3.40.50.850">
    <property type="entry name" value="Isochorismatase-like"/>
    <property type="match status" value="1"/>
</dbReference>
<dbReference type="PANTHER" id="PTHR14119:SF3">
    <property type="entry name" value="ISOCHORISMATASE DOMAIN-CONTAINING PROTEIN 2"/>
    <property type="match status" value="1"/>
</dbReference>
<evidence type="ECO:0000313" key="3">
    <source>
        <dbReference type="Proteomes" id="UP000254794"/>
    </source>
</evidence>
<proteinExistence type="predicted"/>
<dbReference type="RefSeq" id="WP_115331453.1">
    <property type="nucleotide sequence ID" value="NZ_CAAAHP010000002.1"/>
</dbReference>
<dbReference type="InterPro" id="IPR000868">
    <property type="entry name" value="Isochorismatase-like_dom"/>
</dbReference>
<dbReference type="GO" id="GO:0016787">
    <property type="term" value="F:hydrolase activity"/>
    <property type="evidence" value="ECO:0007669"/>
    <property type="project" value="UniProtKB-KW"/>
</dbReference>
<keyword evidence="2" id="KW-0378">Hydrolase</keyword>
<dbReference type="Proteomes" id="UP000254794">
    <property type="component" value="Unassembled WGS sequence"/>
</dbReference>
<name>A0A378JMD1_9GAMM</name>
<dbReference type="EMBL" id="UGOD01000001">
    <property type="protein sequence ID" value="STX51848.1"/>
    <property type="molecule type" value="Genomic_DNA"/>
</dbReference>
<dbReference type="CDD" id="cd01012">
    <property type="entry name" value="YcaC_related"/>
    <property type="match status" value="1"/>
</dbReference>
<accession>A0A378JMD1</accession>
<dbReference type="AlphaFoldDB" id="A0A378JMD1"/>
<gene>
    <name evidence="2" type="primary">ycaC</name>
    <name evidence="2" type="ORF">NCTC13316_01947</name>
</gene>
<dbReference type="InterPro" id="IPR036380">
    <property type="entry name" value="Isochorismatase-like_sf"/>
</dbReference>
<dbReference type="Pfam" id="PF00857">
    <property type="entry name" value="Isochorismatase"/>
    <property type="match status" value="1"/>
</dbReference>
<feature type="domain" description="Isochorismatase-like" evidence="1">
    <location>
        <begin position="8"/>
        <end position="157"/>
    </location>
</feature>
<dbReference type="InterPro" id="IPR050993">
    <property type="entry name" value="Isochorismatase_domain"/>
</dbReference>
<sequence length="181" mass="20399">MLLRKDDSCLLLIDVQEKLIPLIENNESVVERCQWLLRLANELAIPCLVSEQYPRGLGPTLDSLKALTSQNTLIEKVHFSCSGEPTFKQHLNEINKKQLILIGIEAHVCVLQTALALVAEDYEVFIVVDAVGSRKALDKKYALKRMQQLGITLVTSEMVFFEWIEQAGTPLFKGLSAKYLK</sequence>
<reference evidence="2 3" key="1">
    <citation type="submission" date="2018-06" db="EMBL/GenBank/DDBJ databases">
        <authorList>
            <consortium name="Pathogen Informatics"/>
            <person name="Doyle S."/>
        </authorList>
    </citation>
    <scope>NUCLEOTIDE SEQUENCE [LARGE SCALE GENOMIC DNA]</scope>
    <source>
        <strain evidence="2 3">NCTC13316</strain>
    </source>
</reference>
<evidence type="ECO:0000259" key="1">
    <source>
        <dbReference type="Pfam" id="PF00857"/>
    </source>
</evidence>
<protein>
    <submittedName>
        <fullName evidence="2">YcaC like amidohydrolase</fullName>
    </submittedName>
</protein>
<dbReference type="SUPFAM" id="SSF52499">
    <property type="entry name" value="Isochorismatase-like hydrolases"/>
    <property type="match status" value="1"/>
</dbReference>
<evidence type="ECO:0000313" key="2">
    <source>
        <dbReference type="EMBL" id="STX51848.1"/>
    </source>
</evidence>
<dbReference type="PANTHER" id="PTHR14119">
    <property type="entry name" value="HYDROLASE"/>
    <property type="match status" value="1"/>
</dbReference>
<dbReference type="OrthoDB" id="9796958at2"/>
<keyword evidence="3" id="KW-1185">Reference proteome</keyword>